<evidence type="ECO:0000313" key="1">
    <source>
        <dbReference type="EMBL" id="OQR84577.1"/>
    </source>
</evidence>
<dbReference type="EMBL" id="JNBS01003960">
    <property type="protein sequence ID" value="OQR84577.1"/>
    <property type="molecule type" value="Genomic_DNA"/>
</dbReference>
<dbReference type="Proteomes" id="UP000243217">
    <property type="component" value="Unassembled WGS sequence"/>
</dbReference>
<dbReference type="AlphaFoldDB" id="A0A1V9YFZ5"/>
<keyword evidence="2" id="KW-1185">Reference proteome</keyword>
<accession>A0A1V9YFZ5</accession>
<proteinExistence type="predicted"/>
<protein>
    <submittedName>
        <fullName evidence="1">Uncharacterized protein</fullName>
    </submittedName>
</protein>
<reference evidence="1 2" key="1">
    <citation type="journal article" date="2014" name="Genome Biol. Evol.">
        <title>The secreted proteins of Achlya hypogyna and Thraustotheca clavata identify the ancestral oomycete secretome and reveal gene acquisitions by horizontal gene transfer.</title>
        <authorList>
            <person name="Misner I."/>
            <person name="Blouin N."/>
            <person name="Leonard G."/>
            <person name="Richards T.A."/>
            <person name="Lane C.E."/>
        </authorList>
    </citation>
    <scope>NUCLEOTIDE SEQUENCE [LARGE SCALE GENOMIC DNA]</scope>
    <source>
        <strain evidence="1 2">ATCC 34112</strain>
    </source>
</reference>
<evidence type="ECO:0000313" key="2">
    <source>
        <dbReference type="Proteomes" id="UP000243217"/>
    </source>
</evidence>
<gene>
    <name evidence="1" type="ORF">THRCLA_23074</name>
</gene>
<comment type="caution">
    <text evidence="1">The sequence shown here is derived from an EMBL/GenBank/DDBJ whole genome shotgun (WGS) entry which is preliminary data.</text>
</comment>
<organism evidence="1 2">
    <name type="scientific">Thraustotheca clavata</name>
    <dbReference type="NCBI Taxonomy" id="74557"/>
    <lineage>
        <taxon>Eukaryota</taxon>
        <taxon>Sar</taxon>
        <taxon>Stramenopiles</taxon>
        <taxon>Oomycota</taxon>
        <taxon>Saprolegniomycetes</taxon>
        <taxon>Saprolegniales</taxon>
        <taxon>Achlyaceae</taxon>
        <taxon>Thraustotheca</taxon>
    </lineage>
</organism>
<name>A0A1V9YFZ5_9STRA</name>
<sequence>MKDTFCRLGWVITMINAIEILREKYAHQIAHLIFIGAVIFSNLAIESQATHQALPHAERTRQLMKDGVHTFATSSLTNFSKQTFVLEQCIRLIERLAITNQYRMLLMGRGAVRQMRYIYNTMQHQGLLELCERVMYVFDKENNQ</sequence>
<dbReference type="OrthoDB" id="72398at2759"/>